<dbReference type="InterPro" id="IPR036397">
    <property type="entry name" value="RNaseH_sf"/>
</dbReference>
<dbReference type="PROSITE" id="PS50994">
    <property type="entry name" value="INTEGRASE"/>
    <property type="match status" value="1"/>
</dbReference>
<dbReference type="InterPro" id="IPR012337">
    <property type="entry name" value="RNaseH-like_sf"/>
</dbReference>
<proteinExistence type="predicted"/>
<dbReference type="PANTHER" id="PTHR37984:SF5">
    <property type="entry name" value="PROTEIN NYNRIN-LIKE"/>
    <property type="match status" value="1"/>
</dbReference>
<dbReference type="InterPro" id="IPR050951">
    <property type="entry name" value="Retrovirus_Pol_polyprotein"/>
</dbReference>
<keyword evidence="4" id="KW-1185">Reference proteome</keyword>
<feature type="domain" description="Integrase catalytic" evidence="2">
    <location>
        <begin position="1"/>
        <end position="143"/>
    </location>
</feature>
<dbReference type="AlphaFoldDB" id="A0A9Q3J8I2"/>
<dbReference type="EMBL" id="AVOT02066538">
    <property type="protein sequence ID" value="MBW0558330.1"/>
    <property type="molecule type" value="Genomic_DNA"/>
</dbReference>
<dbReference type="GO" id="GO:0003723">
    <property type="term" value="F:RNA binding"/>
    <property type="evidence" value="ECO:0007669"/>
    <property type="project" value="UniProtKB-KW"/>
</dbReference>
<organism evidence="3 4">
    <name type="scientific">Austropuccinia psidii MF-1</name>
    <dbReference type="NCBI Taxonomy" id="1389203"/>
    <lineage>
        <taxon>Eukaryota</taxon>
        <taxon>Fungi</taxon>
        <taxon>Dikarya</taxon>
        <taxon>Basidiomycota</taxon>
        <taxon>Pucciniomycotina</taxon>
        <taxon>Pucciniomycetes</taxon>
        <taxon>Pucciniales</taxon>
        <taxon>Sphaerophragmiaceae</taxon>
        <taxon>Austropuccinia</taxon>
    </lineage>
</organism>
<evidence type="ECO:0000259" key="2">
    <source>
        <dbReference type="PROSITE" id="PS50994"/>
    </source>
</evidence>
<dbReference type="InterPro" id="IPR001584">
    <property type="entry name" value="Integrase_cat-core"/>
</dbReference>
<dbReference type="GO" id="GO:0015074">
    <property type="term" value="P:DNA integration"/>
    <property type="evidence" value="ECO:0007669"/>
    <property type="project" value="InterPro"/>
</dbReference>
<comment type="caution">
    <text evidence="3">The sequence shown here is derived from an EMBL/GenBank/DDBJ whole genome shotgun (WGS) entry which is preliminary data.</text>
</comment>
<dbReference type="GO" id="GO:0005634">
    <property type="term" value="C:nucleus"/>
    <property type="evidence" value="ECO:0007669"/>
    <property type="project" value="UniProtKB-ARBA"/>
</dbReference>
<dbReference type="OrthoDB" id="2273864at2759"/>
<dbReference type="Proteomes" id="UP000765509">
    <property type="component" value="Unassembled WGS sequence"/>
</dbReference>
<evidence type="ECO:0000313" key="3">
    <source>
        <dbReference type="EMBL" id="MBW0558330.1"/>
    </source>
</evidence>
<dbReference type="PANTHER" id="PTHR37984">
    <property type="entry name" value="PROTEIN CBG26694"/>
    <property type="match status" value="1"/>
</dbReference>
<gene>
    <name evidence="3" type="ORF">O181_098045</name>
</gene>
<evidence type="ECO:0000256" key="1">
    <source>
        <dbReference type="ARBA" id="ARBA00022884"/>
    </source>
</evidence>
<protein>
    <recommendedName>
        <fullName evidence="2">Integrase catalytic domain-containing protein</fullName>
    </recommendedName>
</protein>
<name>A0A9Q3J8I2_9BASI</name>
<dbReference type="SUPFAM" id="SSF53098">
    <property type="entry name" value="Ribonuclease H-like"/>
    <property type="match status" value="1"/>
</dbReference>
<dbReference type="Gene3D" id="3.30.420.10">
    <property type="entry name" value="Ribonuclease H-like superfamily/Ribonuclease H"/>
    <property type="match status" value="1"/>
</dbReference>
<reference evidence="3" key="1">
    <citation type="submission" date="2021-03" db="EMBL/GenBank/DDBJ databases">
        <title>Draft genome sequence of rust myrtle Austropuccinia psidii MF-1, a brazilian biotype.</title>
        <authorList>
            <person name="Quecine M.C."/>
            <person name="Pachon D.M.R."/>
            <person name="Bonatelli M.L."/>
            <person name="Correr F.H."/>
            <person name="Franceschini L.M."/>
            <person name="Leite T.F."/>
            <person name="Margarido G.R.A."/>
            <person name="Almeida C.A."/>
            <person name="Ferrarezi J.A."/>
            <person name="Labate C.A."/>
        </authorList>
    </citation>
    <scope>NUCLEOTIDE SEQUENCE</scope>
    <source>
        <strain evidence="3">MF-1</strain>
    </source>
</reference>
<keyword evidence="1" id="KW-0694">RNA-binding</keyword>
<evidence type="ECO:0000313" key="4">
    <source>
        <dbReference type="Proteomes" id="UP000765509"/>
    </source>
</evidence>
<accession>A0A9Q3J8I2</accession>
<sequence length="143" mass="16469">MDWVTALPPSVDRSYNSCLVILDRYSKPPIFLPCHKSDTAMVTALLLWKRVISHMVLLKNIISDKDPHLSSSLCTILYRFFGRKLSFLTTYHPQTYGLGERMLQSLEDMIRRFCAYGLGFKDSDGFTRNWCALIPALEIAYKI</sequence>